<organism evidence="1 2">
    <name type="scientific">Vicia faba</name>
    <name type="common">Broad bean</name>
    <name type="synonym">Faba vulgaris</name>
    <dbReference type="NCBI Taxonomy" id="3906"/>
    <lineage>
        <taxon>Eukaryota</taxon>
        <taxon>Viridiplantae</taxon>
        <taxon>Streptophyta</taxon>
        <taxon>Embryophyta</taxon>
        <taxon>Tracheophyta</taxon>
        <taxon>Spermatophyta</taxon>
        <taxon>Magnoliopsida</taxon>
        <taxon>eudicotyledons</taxon>
        <taxon>Gunneridae</taxon>
        <taxon>Pentapetalae</taxon>
        <taxon>rosids</taxon>
        <taxon>fabids</taxon>
        <taxon>Fabales</taxon>
        <taxon>Fabaceae</taxon>
        <taxon>Papilionoideae</taxon>
        <taxon>50 kb inversion clade</taxon>
        <taxon>NPAAA clade</taxon>
        <taxon>Hologalegina</taxon>
        <taxon>IRL clade</taxon>
        <taxon>Fabeae</taxon>
        <taxon>Vicia</taxon>
    </lineage>
</organism>
<sequence length="157" mass="17613">MIRLLFLDIFNYCSWISTSTSSESEQTPNTSGKSRETSKAIMKTSWFLTSIRLLSEVVYLTTTIILSTPVELQMNYKPLLMKEIPSLNPPVLLLTNTRPFLLLFNKLLCLNSNMHLPSVPKLTMSLDCHLIFNSLGCIIHGSHTPMTIGASKLDHGL</sequence>
<gene>
    <name evidence="1" type="ORF">VFH_II272200</name>
</gene>
<name>A0AAV0ZUK0_VICFA</name>
<protein>
    <submittedName>
        <fullName evidence="1">Uncharacterized protein</fullName>
    </submittedName>
</protein>
<proteinExistence type="predicted"/>
<reference evidence="1 2" key="1">
    <citation type="submission" date="2023-01" db="EMBL/GenBank/DDBJ databases">
        <authorList>
            <person name="Kreplak J."/>
        </authorList>
    </citation>
    <scope>NUCLEOTIDE SEQUENCE [LARGE SCALE GENOMIC DNA]</scope>
</reference>
<accession>A0AAV0ZUK0</accession>
<keyword evidence="2" id="KW-1185">Reference proteome</keyword>
<dbReference type="Proteomes" id="UP001157006">
    <property type="component" value="Chromosome 2"/>
</dbReference>
<dbReference type="AlphaFoldDB" id="A0AAV0ZUK0"/>
<dbReference type="EMBL" id="OX451737">
    <property type="protein sequence ID" value="CAI8601429.1"/>
    <property type="molecule type" value="Genomic_DNA"/>
</dbReference>
<evidence type="ECO:0000313" key="2">
    <source>
        <dbReference type="Proteomes" id="UP001157006"/>
    </source>
</evidence>
<evidence type="ECO:0000313" key="1">
    <source>
        <dbReference type="EMBL" id="CAI8601429.1"/>
    </source>
</evidence>